<dbReference type="Proteomes" id="UP000245771">
    <property type="component" value="Unassembled WGS sequence"/>
</dbReference>
<evidence type="ECO:0000313" key="7">
    <source>
        <dbReference type="EMBL" id="PWN33745.1"/>
    </source>
</evidence>
<gene>
    <name evidence="7" type="ORF">FA14DRAFT_65016</name>
</gene>
<sequence length="699" mass="79278">MSRVIYWFRTDLRLHDSPALQAALDLKPEAFFPLWCWDPNYIYKHRVGLNRFRFLLESMQTLSDNIHKVNNKSQLFVVRGDPVLLLPELFKRWKISHLVFEKDVNGYARDRDREVIKLAEKAGVKVVMKNGHHLYDIEEIVKKNTTGKPITSLKTLQGIVSSMPQPPRPIEAPKSIPSPVLPGKKEAKDLQSVLAEIHTSLEGVPTYHKKPGPPKVDLNSAELGGQRKKDGKVTCYETVDGPDAPEQKKEEHFTVPTLGSLGMDPKSCGAQEKAAVPGGENEALRRLEEKCKEKGYMATFSKPKTSPSCDATEPSTTLLSPFLKFGCLSIRKIWYDSIDAAKEYKGGNKTAPPENMEGQLLFREMYACAEFAVGDAYQHIRGNSISRYMDWYLPTEYGKDGKPIEPRPRGDEVSEKRLEAFRAGQTGFPWIDAGIRQLRLQGWCHHLMRHSLASFLTRGQCWISWERGAEMFEEWLLDWDPNANAGNWMWLSCSAFFSQFFRVYGLATFPQKYDSHGTLIRKYCPELKDYPDKFIYAPHTAPLEVQKKAKCIIGKDYPLPILDEKAEKAVCLNRMKTAYAAKYYGTSKEVLDGKAEGILRKQHGESHPQPPKENPGTNNKIPDWAKAGVEATGATGKKDQKASASKDEDEEEEIQPENTDDHDHEEEQEEEDEKRGTKREAEDEKKPKSNSSSKRGKKA</sequence>
<dbReference type="InterPro" id="IPR002081">
    <property type="entry name" value="Cryptochrome/DNA_photolyase_1"/>
</dbReference>
<dbReference type="Gene3D" id="1.10.579.10">
    <property type="entry name" value="DNA Cyclobutane Dipyrimidine Photolyase, subunit A, domain 3"/>
    <property type="match status" value="1"/>
</dbReference>
<protein>
    <submittedName>
        <fullName evidence="7">Cryptochrome/photolyase FAD-binding domain-containing protein</fullName>
    </submittedName>
</protein>
<evidence type="ECO:0000256" key="2">
    <source>
        <dbReference type="ARBA" id="ARBA00022630"/>
    </source>
</evidence>
<evidence type="ECO:0000256" key="1">
    <source>
        <dbReference type="ARBA" id="ARBA00005862"/>
    </source>
</evidence>
<name>A0A316VE55_9BASI</name>
<keyword evidence="3 4" id="KW-0274">FAD</keyword>
<dbReference type="GO" id="GO:0071949">
    <property type="term" value="F:FAD binding"/>
    <property type="evidence" value="ECO:0007669"/>
    <property type="project" value="TreeGrafter"/>
</dbReference>
<feature type="binding site" evidence="4">
    <location>
        <begin position="478"/>
        <end position="480"/>
    </location>
    <ligand>
        <name>FAD</name>
        <dbReference type="ChEBI" id="CHEBI:57692"/>
    </ligand>
</feature>
<dbReference type="Pfam" id="PF03441">
    <property type="entry name" value="FAD_binding_7"/>
    <property type="match status" value="1"/>
</dbReference>
<accession>A0A316VE55</accession>
<dbReference type="RefSeq" id="XP_025354047.1">
    <property type="nucleotide sequence ID" value="XM_025502634.1"/>
</dbReference>
<dbReference type="GO" id="GO:0005634">
    <property type="term" value="C:nucleus"/>
    <property type="evidence" value="ECO:0007669"/>
    <property type="project" value="TreeGrafter"/>
</dbReference>
<dbReference type="GO" id="GO:0005737">
    <property type="term" value="C:cytoplasm"/>
    <property type="evidence" value="ECO:0007669"/>
    <property type="project" value="TreeGrafter"/>
</dbReference>
<keyword evidence="2 4" id="KW-0285">Flavoprotein</keyword>
<dbReference type="InterPro" id="IPR006050">
    <property type="entry name" value="DNA_photolyase_N"/>
</dbReference>
<dbReference type="PANTHER" id="PTHR11455:SF9">
    <property type="entry name" value="CRYPTOCHROME CIRCADIAN CLOCK 5 ISOFORM X1"/>
    <property type="match status" value="1"/>
</dbReference>
<keyword evidence="7" id="KW-0456">Lyase</keyword>
<feature type="domain" description="Photolyase/cryptochrome alpha/beta" evidence="6">
    <location>
        <begin position="2"/>
        <end position="134"/>
    </location>
</feature>
<dbReference type="InterPro" id="IPR014729">
    <property type="entry name" value="Rossmann-like_a/b/a_fold"/>
</dbReference>
<feature type="compositionally biased region" description="Acidic residues" evidence="5">
    <location>
        <begin position="647"/>
        <end position="672"/>
    </location>
</feature>
<feature type="region of interest" description="Disordered" evidence="5">
    <location>
        <begin position="602"/>
        <end position="699"/>
    </location>
</feature>
<dbReference type="InterPro" id="IPR036155">
    <property type="entry name" value="Crypto/Photolyase_N_sf"/>
</dbReference>
<dbReference type="Gene3D" id="3.40.50.620">
    <property type="entry name" value="HUPs"/>
    <property type="match status" value="1"/>
</dbReference>
<dbReference type="InterPro" id="IPR036134">
    <property type="entry name" value="Crypto/Photolyase_FAD-like_sf"/>
</dbReference>
<dbReference type="Gene3D" id="1.25.40.80">
    <property type="match status" value="1"/>
</dbReference>
<feature type="compositionally biased region" description="Basic and acidic residues" evidence="5">
    <location>
        <begin position="673"/>
        <end position="687"/>
    </location>
</feature>
<dbReference type="SUPFAM" id="SSF52425">
    <property type="entry name" value="Cryptochrome/photolyase, N-terminal domain"/>
    <property type="match status" value="1"/>
</dbReference>
<feature type="region of interest" description="Disordered" evidence="5">
    <location>
        <begin position="258"/>
        <end position="280"/>
    </location>
</feature>
<dbReference type="GO" id="GO:0032922">
    <property type="term" value="P:circadian regulation of gene expression"/>
    <property type="evidence" value="ECO:0007669"/>
    <property type="project" value="TreeGrafter"/>
</dbReference>
<evidence type="ECO:0000313" key="8">
    <source>
        <dbReference type="Proteomes" id="UP000245771"/>
    </source>
</evidence>
<dbReference type="GO" id="GO:0003677">
    <property type="term" value="F:DNA binding"/>
    <property type="evidence" value="ECO:0007669"/>
    <property type="project" value="TreeGrafter"/>
</dbReference>
<comment type="cofactor">
    <cofactor evidence="4">
        <name>FAD</name>
        <dbReference type="ChEBI" id="CHEBI:57692"/>
    </cofactor>
    <text evidence="4">Binds 1 FAD per subunit.</text>
</comment>
<dbReference type="PANTHER" id="PTHR11455">
    <property type="entry name" value="CRYPTOCHROME"/>
    <property type="match status" value="1"/>
</dbReference>
<evidence type="ECO:0000256" key="3">
    <source>
        <dbReference type="ARBA" id="ARBA00022827"/>
    </source>
</evidence>
<keyword evidence="8" id="KW-1185">Reference proteome</keyword>
<dbReference type="SUPFAM" id="SSF48173">
    <property type="entry name" value="Cryptochrome/photolyase FAD-binding domain"/>
    <property type="match status" value="1"/>
</dbReference>
<dbReference type="PROSITE" id="PS51645">
    <property type="entry name" value="PHR_CRY_ALPHA_BETA"/>
    <property type="match status" value="1"/>
</dbReference>
<feature type="binding site" evidence="4">
    <location>
        <begin position="316"/>
        <end position="320"/>
    </location>
    <ligand>
        <name>FAD</name>
        <dbReference type="ChEBI" id="CHEBI:57692"/>
    </ligand>
</feature>
<dbReference type="OrthoDB" id="435881at2759"/>
<dbReference type="STRING" id="1280837.A0A316VE55"/>
<dbReference type="InterPro" id="IPR005101">
    <property type="entry name" value="Cryptochr/Photolyase_FAD-bd"/>
</dbReference>
<feature type="compositionally biased region" description="Basic and acidic residues" evidence="5">
    <location>
        <begin position="636"/>
        <end position="646"/>
    </location>
</feature>
<dbReference type="GeneID" id="37024415"/>
<reference evidence="7 8" key="1">
    <citation type="journal article" date="2018" name="Mol. Biol. Evol.">
        <title>Broad Genomic Sampling Reveals a Smut Pathogenic Ancestry of the Fungal Clade Ustilaginomycotina.</title>
        <authorList>
            <person name="Kijpornyongpan T."/>
            <person name="Mondo S.J."/>
            <person name="Barry K."/>
            <person name="Sandor L."/>
            <person name="Lee J."/>
            <person name="Lipzen A."/>
            <person name="Pangilinan J."/>
            <person name="LaButti K."/>
            <person name="Hainaut M."/>
            <person name="Henrissat B."/>
            <person name="Grigoriev I.V."/>
            <person name="Spatafora J.W."/>
            <person name="Aime M.C."/>
        </authorList>
    </citation>
    <scope>NUCLEOTIDE SEQUENCE [LARGE SCALE GENOMIC DNA]</scope>
    <source>
        <strain evidence="7 8">MCA 3882</strain>
    </source>
</reference>
<dbReference type="InParanoid" id="A0A316VE55"/>
<evidence type="ECO:0000259" key="6">
    <source>
        <dbReference type="PROSITE" id="PS51645"/>
    </source>
</evidence>
<dbReference type="AlphaFoldDB" id="A0A316VE55"/>
<proteinExistence type="inferred from homology"/>
<dbReference type="Pfam" id="PF00875">
    <property type="entry name" value="DNA_photolyase"/>
    <property type="match status" value="1"/>
</dbReference>
<evidence type="ECO:0000256" key="5">
    <source>
        <dbReference type="SAM" id="MobiDB-lite"/>
    </source>
</evidence>
<dbReference type="GO" id="GO:0043153">
    <property type="term" value="P:entrainment of circadian clock by photoperiod"/>
    <property type="evidence" value="ECO:0007669"/>
    <property type="project" value="TreeGrafter"/>
</dbReference>
<dbReference type="GO" id="GO:0003904">
    <property type="term" value="F:deoxyribodipyrimidine photo-lyase activity"/>
    <property type="evidence" value="ECO:0007669"/>
    <property type="project" value="TreeGrafter"/>
</dbReference>
<dbReference type="EMBL" id="KZ819604">
    <property type="protein sequence ID" value="PWN33745.1"/>
    <property type="molecule type" value="Genomic_DNA"/>
</dbReference>
<evidence type="ECO:0000256" key="4">
    <source>
        <dbReference type="PIRSR" id="PIRSR602081-1"/>
    </source>
</evidence>
<feature type="binding site" evidence="4">
    <location>
        <begin position="359"/>
        <end position="366"/>
    </location>
    <ligand>
        <name>FAD</name>
        <dbReference type="ChEBI" id="CHEBI:57692"/>
    </ligand>
</feature>
<comment type="similarity">
    <text evidence="1">Belongs to the DNA photolyase class-1 family.</text>
</comment>
<organism evidence="7 8">
    <name type="scientific">Meira miltonrushii</name>
    <dbReference type="NCBI Taxonomy" id="1280837"/>
    <lineage>
        <taxon>Eukaryota</taxon>
        <taxon>Fungi</taxon>
        <taxon>Dikarya</taxon>
        <taxon>Basidiomycota</taxon>
        <taxon>Ustilaginomycotina</taxon>
        <taxon>Exobasidiomycetes</taxon>
        <taxon>Exobasidiales</taxon>
        <taxon>Brachybasidiaceae</taxon>
        <taxon>Meira</taxon>
    </lineage>
</organism>